<dbReference type="OrthoDB" id="6730379at2759"/>
<dbReference type="STRING" id="28573.A0A0U1LL98"/>
<dbReference type="Proteomes" id="UP000054383">
    <property type="component" value="Unassembled WGS sequence"/>
</dbReference>
<evidence type="ECO:0000256" key="2">
    <source>
        <dbReference type="ARBA" id="ARBA00023242"/>
    </source>
</evidence>
<dbReference type="PANTHER" id="PTHR37534:SF49">
    <property type="entry name" value="LYSINE BIOSYNTHESIS REGULATORY PROTEIN LYS14"/>
    <property type="match status" value="1"/>
</dbReference>
<dbReference type="Pfam" id="PF11951">
    <property type="entry name" value="Fungal_trans_2"/>
    <property type="match status" value="1"/>
</dbReference>
<accession>A0A0U1LL98</accession>
<comment type="subcellular location">
    <subcellularLocation>
        <location evidence="1">Nucleus</location>
    </subcellularLocation>
</comment>
<dbReference type="PANTHER" id="PTHR37534">
    <property type="entry name" value="TRANSCRIPTIONAL ACTIVATOR PROTEIN UGA3"/>
    <property type="match status" value="1"/>
</dbReference>
<name>A0A0U1LL98_TALIS</name>
<dbReference type="GO" id="GO:0045944">
    <property type="term" value="P:positive regulation of transcription by RNA polymerase II"/>
    <property type="evidence" value="ECO:0007669"/>
    <property type="project" value="TreeGrafter"/>
</dbReference>
<organism evidence="4 5">
    <name type="scientific">Talaromyces islandicus</name>
    <name type="common">Penicillium islandicum</name>
    <dbReference type="NCBI Taxonomy" id="28573"/>
    <lineage>
        <taxon>Eukaryota</taxon>
        <taxon>Fungi</taxon>
        <taxon>Dikarya</taxon>
        <taxon>Ascomycota</taxon>
        <taxon>Pezizomycotina</taxon>
        <taxon>Eurotiomycetes</taxon>
        <taxon>Eurotiomycetidae</taxon>
        <taxon>Eurotiales</taxon>
        <taxon>Trichocomaceae</taxon>
        <taxon>Talaromyces</taxon>
        <taxon>Talaromyces sect. Islandici</taxon>
    </lineage>
</organism>
<proteinExistence type="predicted"/>
<reference evidence="4 5" key="1">
    <citation type="submission" date="2015-04" db="EMBL/GenBank/DDBJ databases">
        <authorList>
            <person name="Syromyatnikov M.Y."/>
            <person name="Popov V.N."/>
        </authorList>
    </citation>
    <scope>NUCLEOTIDE SEQUENCE [LARGE SCALE GENOMIC DNA]</scope>
    <source>
        <strain evidence="4">WF-38-12</strain>
    </source>
</reference>
<dbReference type="EMBL" id="CVMT01000001">
    <property type="protein sequence ID" value="CRG83552.1"/>
    <property type="molecule type" value="Genomic_DNA"/>
</dbReference>
<evidence type="ECO:0000313" key="4">
    <source>
        <dbReference type="EMBL" id="CRG83552.1"/>
    </source>
</evidence>
<protein>
    <submittedName>
        <fullName evidence="4">Pc22g16640</fullName>
    </submittedName>
</protein>
<dbReference type="OMA" id="CFYDISD"/>
<feature type="region of interest" description="Disordered" evidence="3">
    <location>
        <begin position="394"/>
        <end position="426"/>
    </location>
</feature>
<dbReference type="AlphaFoldDB" id="A0A0U1LL98"/>
<sequence length="522" mass="58365">MRLILRIPHIAGESQGDAADFDVSAVGTWSKRCTRIRKPPVLKLDDDFTGVPLEEYVGRWIWLNTTCDDFTGEDNGWNLDSANDTLLQIDGITVKSGRFIHDLANNNYLERRHLGSPFGHYTYREGYLLDYFIHGIGPSCSLSRSNNPYMSLVPLLSHTTLRNTILAVSANQLFLLGNTVCSQEDFMYKDRALKGLQKEIKSSTLEFGTVASILMMCFHDITDGTDGCASSWLFHLRIGMQMTRQLPAYSAQAESLKRFFNMYFVAHDIMSRTGRTHCEDQWDDDVPSHVWLENDNLDEIDNTIGCSRRLMSLISQISALTRKKSKMFSKAESDLISSCEDIEIALESLQQTCPAHSSPTDSYILQIAEIKRLTALLYFNENLGEFVSPLPPLHRSMSSPPSSTSSSLSSSPLNSSSSHSIPSPKGTKQRLVSSIIEGISALPNPDTASVLWPLYVIGHSTALEDESQRRFVLERLHNIQQTRNLGSVRAAKTTVERTFRTRDLELPGSKGGQQGKWVVSLA</sequence>
<evidence type="ECO:0000313" key="5">
    <source>
        <dbReference type="Proteomes" id="UP000054383"/>
    </source>
</evidence>
<dbReference type="InterPro" id="IPR021858">
    <property type="entry name" value="Fun_TF"/>
</dbReference>
<keyword evidence="5" id="KW-1185">Reference proteome</keyword>
<feature type="compositionally biased region" description="Low complexity" evidence="3">
    <location>
        <begin position="394"/>
        <end position="424"/>
    </location>
</feature>
<keyword evidence="2" id="KW-0539">Nucleus</keyword>
<dbReference type="GO" id="GO:0000976">
    <property type="term" value="F:transcription cis-regulatory region binding"/>
    <property type="evidence" value="ECO:0007669"/>
    <property type="project" value="TreeGrafter"/>
</dbReference>
<evidence type="ECO:0000256" key="3">
    <source>
        <dbReference type="SAM" id="MobiDB-lite"/>
    </source>
</evidence>
<dbReference type="GO" id="GO:0005634">
    <property type="term" value="C:nucleus"/>
    <property type="evidence" value="ECO:0007669"/>
    <property type="project" value="UniProtKB-SubCell"/>
</dbReference>
<gene>
    <name evidence="4" type="ORF">PISL3812_00905</name>
</gene>
<dbReference type="GO" id="GO:0003700">
    <property type="term" value="F:DNA-binding transcription factor activity"/>
    <property type="evidence" value="ECO:0007669"/>
    <property type="project" value="TreeGrafter"/>
</dbReference>
<evidence type="ECO:0000256" key="1">
    <source>
        <dbReference type="ARBA" id="ARBA00004123"/>
    </source>
</evidence>